<dbReference type="Gene3D" id="3.20.20.210">
    <property type="match status" value="1"/>
</dbReference>
<dbReference type="GO" id="GO:0009086">
    <property type="term" value="P:methionine biosynthetic process"/>
    <property type="evidence" value="ECO:0007669"/>
    <property type="project" value="InterPro"/>
</dbReference>
<keyword evidence="6" id="KW-1185">Reference proteome</keyword>
<name>A0A133UCJ2_9EURY</name>
<sequence>MELLTANSGSYPRIGDGPGQMRLRRAYQKWERNQISDEELEEVYRDYTIKVIREQEEAGLDIVTDGQLRWYDPLSHLVRNMGGCEVDGLLRYFDTNFYFRQPVVVDDLTWKNPAIREEFLFARDVAEKSLKPVITGPYTLANCSINRHYDSFSELTLDYAEIIAREISGLVEEGAEEIQVDDPAILKNREDFDIFSEAVEKLAEAKGGSRLDLYVYFGDSIPLYEKFQRLPVDLLGLDFTYSPKLPDLIEEEGSNKGLGLGLIDARNTKMKNPEEIVSVLERILPNVDADRVYLNPSCGMEFLPRKRAYEKLENMVRMVEKVKEVR</sequence>
<dbReference type="GO" id="GO:0008270">
    <property type="term" value="F:zinc ion binding"/>
    <property type="evidence" value="ECO:0007669"/>
    <property type="project" value="InterPro"/>
</dbReference>
<evidence type="ECO:0000313" key="6">
    <source>
        <dbReference type="Proteomes" id="UP000070195"/>
    </source>
</evidence>
<protein>
    <recommendedName>
        <fullName evidence="4">Cobalamin-independent methionine synthase MetE C-terminal/archaeal domain-containing protein</fullName>
    </recommendedName>
</protein>
<dbReference type="Proteomes" id="UP000070195">
    <property type="component" value="Unassembled WGS sequence"/>
</dbReference>
<gene>
    <name evidence="5" type="ORF">AKJ63_00345</name>
</gene>
<proteinExistence type="predicted"/>
<evidence type="ECO:0000256" key="1">
    <source>
        <dbReference type="ARBA" id="ARBA00001947"/>
    </source>
</evidence>
<dbReference type="CDD" id="cd03311">
    <property type="entry name" value="CIMS_C_terminal_like"/>
    <property type="match status" value="1"/>
</dbReference>
<dbReference type="EMBL" id="LHXM01000005">
    <property type="protein sequence ID" value="KXA91921.1"/>
    <property type="molecule type" value="Genomic_DNA"/>
</dbReference>
<feature type="domain" description="Cobalamin-independent methionine synthase MetE C-terminal/archaeal" evidence="4">
    <location>
        <begin position="14"/>
        <end position="320"/>
    </location>
</feature>
<dbReference type="InterPro" id="IPR038071">
    <property type="entry name" value="UROD/MetE-like_sf"/>
</dbReference>
<organism evidence="5 6">
    <name type="scientific">candidate division MSBL1 archaeon SCGC-AAA259D18</name>
    <dbReference type="NCBI Taxonomy" id="1698262"/>
    <lineage>
        <taxon>Archaea</taxon>
        <taxon>Methanobacteriati</taxon>
        <taxon>Methanobacteriota</taxon>
        <taxon>candidate division MSBL1</taxon>
    </lineage>
</organism>
<evidence type="ECO:0000256" key="3">
    <source>
        <dbReference type="ARBA" id="ARBA00022833"/>
    </source>
</evidence>
<dbReference type="InterPro" id="IPR002629">
    <property type="entry name" value="Met_Synth_C/arc"/>
</dbReference>
<dbReference type="AlphaFoldDB" id="A0A133UCJ2"/>
<evidence type="ECO:0000256" key="2">
    <source>
        <dbReference type="ARBA" id="ARBA00022723"/>
    </source>
</evidence>
<dbReference type="Pfam" id="PF01717">
    <property type="entry name" value="Meth_synt_2"/>
    <property type="match status" value="1"/>
</dbReference>
<keyword evidence="2" id="KW-0479">Metal-binding</keyword>
<comment type="caution">
    <text evidence="5">The sequence shown here is derived from an EMBL/GenBank/DDBJ whole genome shotgun (WGS) entry which is preliminary data.</text>
</comment>
<dbReference type="PANTHER" id="PTHR30519">
    <property type="entry name" value="5-METHYLTETRAHYDROPTEROYLTRIGLUTAMATE--HOMOCYSTEINE METHYLTRANSFERASE"/>
    <property type="match status" value="1"/>
</dbReference>
<comment type="cofactor">
    <cofactor evidence="1">
        <name>Zn(2+)</name>
        <dbReference type="ChEBI" id="CHEBI:29105"/>
    </cofactor>
</comment>
<accession>A0A133UCJ2</accession>
<evidence type="ECO:0000313" key="5">
    <source>
        <dbReference type="EMBL" id="KXA91921.1"/>
    </source>
</evidence>
<dbReference type="GO" id="GO:0003871">
    <property type="term" value="F:5-methyltetrahydropteroyltriglutamate-homocysteine S-methyltransferase activity"/>
    <property type="evidence" value="ECO:0007669"/>
    <property type="project" value="InterPro"/>
</dbReference>
<reference evidence="5 6" key="1">
    <citation type="journal article" date="2016" name="Sci. Rep.">
        <title>Metabolic traits of an uncultured archaeal lineage -MSBL1- from brine pools of the Red Sea.</title>
        <authorList>
            <person name="Mwirichia R."/>
            <person name="Alam I."/>
            <person name="Rashid M."/>
            <person name="Vinu M."/>
            <person name="Ba-Alawi W."/>
            <person name="Anthony Kamau A."/>
            <person name="Kamanda Ngugi D."/>
            <person name="Goker M."/>
            <person name="Klenk H.P."/>
            <person name="Bajic V."/>
            <person name="Stingl U."/>
        </authorList>
    </citation>
    <scope>NUCLEOTIDE SEQUENCE [LARGE SCALE GENOMIC DNA]</scope>
    <source>
        <strain evidence="5">SCGC-AAA259D18</strain>
    </source>
</reference>
<dbReference type="SUPFAM" id="SSF51726">
    <property type="entry name" value="UROD/MetE-like"/>
    <property type="match status" value="1"/>
</dbReference>
<keyword evidence="3" id="KW-0862">Zinc</keyword>
<evidence type="ECO:0000259" key="4">
    <source>
        <dbReference type="Pfam" id="PF01717"/>
    </source>
</evidence>